<gene>
    <name evidence="7" type="ORF">EX30DRAFT_342182</name>
</gene>
<reference evidence="7 8" key="1">
    <citation type="submission" date="2019-04" db="EMBL/GenBank/DDBJ databases">
        <title>Comparative genomics and transcriptomics to analyze fruiting body development in filamentous ascomycetes.</title>
        <authorList>
            <consortium name="DOE Joint Genome Institute"/>
            <person name="Lutkenhaus R."/>
            <person name="Traeger S."/>
            <person name="Breuer J."/>
            <person name="Kuo A."/>
            <person name="Lipzen A."/>
            <person name="Pangilinan J."/>
            <person name="Dilworth D."/>
            <person name="Sandor L."/>
            <person name="Poggeler S."/>
            <person name="Barry K."/>
            <person name="Grigoriev I.V."/>
            <person name="Nowrousian M."/>
        </authorList>
    </citation>
    <scope>NUCLEOTIDE SEQUENCE [LARGE SCALE GENOMIC DNA]</scope>
    <source>
        <strain evidence="7 8">CBS 389.68</strain>
    </source>
</reference>
<evidence type="ECO:0000259" key="6">
    <source>
        <dbReference type="Pfam" id="PF01284"/>
    </source>
</evidence>
<comment type="subcellular location">
    <subcellularLocation>
        <location evidence="1">Membrane</location>
        <topology evidence="1">Multi-pass membrane protein</topology>
    </subcellularLocation>
</comment>
<feature type="transmembrane region" description="Helical" evidence="5">
    <location>
        <begin position="136"/>
        <end position="157"/>
    </location>
</feature>
<keyword evidence="4 5" id="KW-0472">Membrane</keyword>
<evidence type="ECO:0000256" key="5">
    <source>
        <dbReference type="SAM" id="Phobius"/>
    </source>
</evidence>
<dbReference type="InParanoid" id="A0A4S2MSD8"/>
<feature type="transmembrane region" description="Helical" evidence="5">
    <location>
        <begin position="20"/>
        <end position="40"/>
    </location>
</feature>
<dbReference type="EMBL" id="ML220130">
    <property type="protein sequence ID" value="TGZ79539.1"/>
    <property type="molecule type" value="Genomic_DNA"/>
</dbReference>
<dbReference type="InterPro" id="IPR008253">
    <property type="entry name" value="Marvel"/>
</dbReference>
<feature type="transmembrane region" description="Helical" evidence="5">
    <location>
        <begin position="86"/>
        <end position="105"/>
    </location>
</feature>
<evidence type="ECO:0000256" key="1">
    <source>
        <dbReference type="ARBA" id="ARBA00004141"/>
    </source>
</evidence>
<evidence type="ECO:0000256" key="3">
    <source>
        <dbReference type="ARBA" id="ARBA00022989"/>
    </source>
</evidence>
<protein>
    <recommendedName>
        <fullName evidence="6">MARVEL domain-containing protein</fullName>
    </recommendedName>
</protein>
<keyword evidence="2 5" id="KW-0812">Transmembrane</keyword>
<evidence type="ECO:0000313" key="7">
    <source>
        <dbReference type="EMBL" id="TGZ79539.1"/>
    </source>
</evidence>
<keyword evidence="3 5" id="KW-1133">Transmembrane helix</keyword>
<keyword evidence="8" id="KW-1185">Reference proteome</keyword>
<feature type="domain" description="MARVEL" evidence="6">
    <location>
        <begin position="18"/>
        <end position="153"/>
    </location>
</feature>
<accession>A0A4S2MSD8</accession>
<organism evidence="7 8">
    <name type="scientific">Ascodesmis nigricans</name>
    <dbReference type="NCBI Taxonomy" id="341454"/>
    <lineage>
        <taxon>Eukaryota</taxon>
        <taxon>Fungi</taxon>
        <taxon>Dikarya</taxon>
        <taxon>Ascomycota</taxon>
        <taxon>Pezizomycotina</taxon>
        <taxon>Pezizomycetes</taxon>
        <taxon>Pezizales</taxon>
        <taxon>Ascodesmidaceae</taxon>
        <taxon>Ascodesmis</taxon>
    </lineage>
</organism>
<feature type="transmembrane region" description="Helical" evidence="5">
    <location>
        <begin position="60"/>
        <end position="79"/>
    </location>
</feature>
<evidence type="ECO:0000313" key="8">
    <source>
        <dbReference type="Proteomes" id="UP000298138"/>
    </source>
</evidence>
<evidence type="ECO:0000256" key="4">
    <source>
        <dbReference type="ARBA" id="ARBA00023136"/>
    </source>
</evidence>
<dbReference type="OrthoDB" id="5344006at2759"/>
<evidence type="ECO:0000256" key="2">
    <source>
        <dbReference type="ARBA" id="ARBA00022692"/>
    </source>
</evidence>
<dbReference type="AlphaFoldDB" id="A0A4S2MSD8"/>
<name>A0A4S2MSD8_9PEZI</name>
<dbReference type="Pfam" id="PF01284">
    <property type="entry name" value="MARVEL"/>
    <property type="match status" value="1"/>
</dbReference>
<dbReference type="GO" id="GO:0016020">
    <property type="term" value="C:membrane"/>
    <property type="evidence" value="ECO:0007669"/>
    <property type="project" value="UniProtKB-SubCell"/>
</dbReference>
<proteinExistence type="predicted"/>
<dbReference type="Proteomes" id="UP000298138">
    <property type="component" value="Unassembled WGS sequence"/>
</dbReference>
<sequence>MPVLRRSKQTTSPIPKLPFFALRFAQCVASVLVLGVLGYFQHHLWRADYPTPWEFALLDTASAITLLNAVATTLLLCCFSLSPIAILIIDTFLSLFWLISFSLLLRAMGSTTTSKCDTREWGSSSGIRICHLFKSLVAFSLLSVITIAGSAIFAFFIKKKANSGVKYAPALNPINSQLANQETKYHGAKIPGTPSTMATMEPMLRRQSALSMGESQMKHISAMSLGESQMKHMSTMSGSSMGIGMVQQEGWEPVQKEAGNS</sequence>